<dbReference type="SMART" id="SM00380">
    <property type="entry name" value="AP2"/>
    <property type="match status" value="1"/>
</dbReference>
<keyword evidence="10" id="KW-1185">Reference proteome</keyword>
<proteinExistence type="predicted"/>
<organism evidence="9 10">
    <name type="scientific">Centaurea solstitialis</name>
    <name type="common">yellow star-thistle</name>
    <dbReference type="NCBI Taxonomy" id="347529"/>
    <lineage>
        <taxon>Eukaryota</taxon>
        <taxon>Viridiplantae</taxon>
        <taxon>Streptophyta</taxon>
        <taxon>Embryophyta</taxon>
        <taxon>Tracheophyta</taxon>
        <taxon>Spermatophyta</taxon>
        <taxon>Magnoliopsida</taxon>
        <taxon>eudicotyledons</taxon>
        <taxon>Gunneridae</taxon>
        <taxon>Pentapetalae</taxon>
        <taxon>asterids</taxon>
        <taxon>campanulids</taxon>
        <taxon>Asterales</taxon>
        <taxon>Asteraceae</taxon>
        <taxon>Carduoideae</taxon>
        <taxon>Cardueae</taxon>
        <taxon>Centaureinae</taxon>
        <taxon>Centaurea</taxon>
    </lineage>
</organism>
<evidence type="ECO:0000256" key="3">
    <source>
        <dbReference type="ARBA" id="ARBA00023015"/>
    </source>
</evidence>
<feature type="domain" description="AP2/ERF" evidence="8">
    <location>
        <begin position="77"/>
        <end position="134"/>
    </location>
</feature>
<dbReference type="GO" id="GO:0006952">
    <property type="term" value="P:defense response"/>
    <property type="evidence" value="ECO:0007669"/>
    <property type="project" value="UniProtKB-KW"/>
</dbReference>
<dbReference type="GO" id="GO:0003677">
    <property type="term" value="F:DNA binding"/>
    <property type="evidence" value="ECO:0007669"/>
    <property type="project" value="UniProtKB-KW"/>
</dbReference>
<dbReference type="InterPro" id="IPR016177">
    <property type="entry name" value="DNA-bd_dom_sf"/>
</dbReference>
<evidence type="ECO:0000256" key="1">
    <source>
        <dbReference type="ARBA" id="ARBA00004123"/>
    </source>
</evidence>
<evidence type="ECO:0000313" key="9">
    <source>
        <dbReference type="EMBL" id="KAJ9562306.1"/>
    </source>
</evidence>
<dbReference type="Pfam" id="PF00847">
    <property type="entry name" value="AP2"/>
    <property type="match status" value="1"/>
</dbReference>
<name>A0AA38TXQ2_9ASTR</name>
<dbReference type="PROSITE" id="PS51032">
    <property type="entry name" value="AP2_ERF"/>
    <property type="match status" value="1"/>
</dbReference>
<keyword evidence="6" id="KW-0539">Nucleus</keyword>
<dbReference type="AlphaFoldDB" id="A0AA38TXQ2"/>
<keyword evidence="4" id="KW-0238">DNA-binding</keyword>
<evidence type="ECO:0000256" key="4">
    <source>
        <dbReference type="ARBA" id="ARBA00023125"/>
    </source>
</evidence>
<gene>
    <name evidence="9" type="ORF">OSB04_007466</name>
</gene>
<evidence type="ECO:0000256" key="7">
    <source>
        <dbReference type="SAM" id="MobiDB-lite"/>
    </source>
</evidence>
<dbReference type="Proteomes" id="UP001172457">
    <property type="component" value="Chromosome 2"/>
</dbReference>
<dbReference type="GO" id="GO:0003700">
    <property type="term" value="F:DNA-binding transcription factor activity"/>
    <property type="evidence" value="ECO:0007669"/>
    <property type="project" value="InterPro"/>
</dbReference>
<protein>
    <recommendedName>
        <fullName evidence="8">AP2/ERF domain-containing protein</fullName>
    </recommendedName>
</protein>
<dbReference type="Gene3D" id="3.30.730.10">
    <property type="entry name" value="AP2/ERF domain"/>
    <property type="match status" value="1"/>
</dbReference>
<dbReference type="InterPro" id="IPR044808">
    <property type="entry name" value="ERF_plant"/>
</dbReference>
<dbReference type="PANTHER" id="PTHR31190">
    <property type="entry name" value="DNA-BINDING DOMAIN"/>
    <property type="match status" value="1"/>
</dbReference>
<keyword evidence="2" id="KW-0611">Plant defense</keyword>
<dbReference type="FunFam" id="3.30.730.10:FF:000001">
    <property type="entry name" value="Ethylene-responsive transcription factor 2"/>
    <property type="match status" value="1"/>
</dbReference>
<evidence type="ECO:0000259" key="8">
    <source>
        <dbReference type="PROSITE" id="PS51032"/>
    </source>
</evidence>
<dbReference type="EMBL" id="JARYMX010000002">
    <property type="protein sequence ID" value="KAJ9562306.1"/>
    <property type="molecule type" value="Genomic_DNA"/>
</dbReference>
<evidence type="ECO:0000256" key="2">
    <source>
        <dbReference type="ARBA" id="ARBA00022821"/>
    </source>
</evidence>
<dbReference type="GO" id="GO:0005634">
    <property type="term" value="C:nucleus"/>
    <property type="evidence" value="ECO:0007669"/>
    <property type="project" value="UniProtKB-SubCell"/>
</dbReference>
<dbReference type="CDD" id="cd00018">
    <property type="entry name" value="AP2"/>
    <property type="match status" value="1"/>
</dbReference>
<dbReference type="GO" id="GO:0009873">
    <property type="term" value="P:ethylene-activated signaling pathway"/>
    <property type="evidence" value="ECO:0007669"/>
    <property type="project" value="InterPro"/>
</dbReference>
<comment type="subcellular location">
    <subcellularLocation>
        <location evidence="1">Nucleus</location>
    </subcellularLocation>
</comment>
<evidence type="ECO:0000256" key="6">
    <source>
        <dbReference type="ARBA" id="ARBA00023242"/>
    </source>
</evidence>
<reference evidence="9" key="1">
    <citation type="submission" date="2023-03" db="EMBL/GenBank/DDBJ databases">
        <title>Chromosome-scale reference genome and RAD-based genetic map of yellow starthistle (Centaurea solstitialis) reveal putative structural variation and QTLs associated with invader traits.</title>
        <authorList>
            <person name="Reatini B."/>
            <person name="Cang F.A."/>
            <person name="Jiang Q."/>
            <person name="Mckibben M.T.W."/>
            <person name="Barker M.S."/>
            <person name="Rieseberg L.H."/>
            <person name="Dlugosch K.M."/>
        </authorList>
    </citation>
    <scope>NUCLEOTIDE SEQUENCE</scope>
    <source>
        <strain evidence="9">CAN-66</strain>
        <tissue evidence="9">Leaf</tissue>
    </source>
</reference>
<keyword evidence="3" id="KW-0805">Transcription regulation</keyword>
<dbReference type="InterPro" id="IPR036955">
    <property type="entry name" value="AP2/ERF_dom_sf"/>
</dbReference>
<dbReference type="PRINTS" id="PR00367">
    <property type="entry name" value="ETHRSPELEMNT"/>
</dbReference>
<feature type="region of interest" description="Disordered" evidence="7">
    <location>
        <begin position="130"/>
        <end position="157"/>
    </location>
</feature>
<sequence>MINVRRYLTEEEENSVIVAALKTVISGDHNDTSPSPVIPLFEHPMEVCHVCKIEGCLGCNYFGPNAAAPPKRKRKRQYRGVRQRQWGTWAAEIRDPWKKVRVWLGTFRTAEQAARAYDRAAIHFRGDKAKTNFPETDYHRPPVKAEEEECRKPDRSS</sequence>
<evidence type="ECO:0000313" key="10">
    <source>
        <dbReference type="Proteomes" id="UP001172457"/>
    </source>
</evidence>
<comment type="caution">
    <text evidence="9">The sequence shown here is derived from an EMBL/GenBank/DDBJ whole genome shotgun (WGS) entry which is preliminary data.</text>
</comment>
<keyword evidence="5" id="KW-0804">Transcription</keyword>
<dbReference type="PANTHER" id="PTHR31190:SF401">
    <property type="entry name" value="ETHYLENE-RESPONSIVE TRANSCRIPTION FACTOR ERF114-LIKE"/>
    <property type="match status" value="1"/>
</dbReference>
<accession>A0AA38TXQ2</accession>
<dbReference type="InterPro" id="IPR001471">
    <property type="entry name" value="AP2/ERF_dom"/>
</dbReference>
<evidence type="ECO:0000256" key="5">
    <source>
        <dbReference type="ARBA" id="ARBA00023163"/>
    </source>
</evidence>
<dbReference type="SUPFAM" id="SSF54171">
    <property type="entry name" value="DNA-binding domain"/>
    <property type="match status" value="1"/>
</dbReference>